<keyword evidence="2" id="KW-1185">Reference proteome</keyword>
<protein>
    <submittedName>
        <fullName evidence="1">Uncharacterized protein</fullName>
    </submittedName>
</protein>
<gene>
    <name evidence="1" type="ORF">MARCHEWKA_02410</name>
</gene>
<proteinExistence type="predicted"/>
<sequence>MRDPVDALSAFFFSRRAVGVLMLAALLGASVALEGCSPEPAAAEAKPAPLGRTVTTAPAPGAVRTFTVRYPSGGEGTIYIITQPETGCEFLMTSAEDLEPNMARTRNGTIFHAGCRLGAYEDLQR</sequence>
<accession>A0A9E7N4P8</accession>
<evidence type="ECO:0000313" key="1">
    <source>
        <dbReference type="EMBL" id="UTC28753.1"/>
    </source>
</evidence>
<name>A0A9E7N4P8_9CAUD</name>
<dbReference type="EMBL" id="ON529851">
    <property type="protein sequence ID" value="UTC28753.1"/>
    <property type="molecule type" value="Genomic_DNA"/>
</dbReference>
<evidence type="ECO:0000313" key="2">
    <source>
        <dbReference type="Proteomes" id="UP001056634"/>
    </source>
</evidence>
<organism evidence="1 2">
    <name type="scientific">Brevundimonas phage vB_BpoS-Marchewka</name>
    <dbReference type="NCBI Taxonomy" id="2948604"/>
    <lineage>
        <taxon>Viruses</taxon>
        <taxon>Duplodnaviria</taxon>
        <taxon>Heunggongvirae</taxon>
        <taxon>Uroviricota</taxon>
        <taxon>Caudoviricetes</taxon>
        <taxon>Jeanschmidtviridae</taxon>
        <taxon>Marchewkavirus</taxon>
        <taxon>Marchewkavirus marchewka</taxon>
    </lineage>
</organism>
<reference evidence="1" key="1">
    <citation type="submission" date="2022-04" db="EMBL/GenBank/DDBJ databases">
        <authorList>
            <person name="Friedrich I."/>
            <person name="Schneider D."/>
            <person name="Poehlein A."/>
            <person name="Hertel R."/>
            <person name="Daniel R."/>
        </authorList>
    </citation>
    <scope>NUCLEOTIDE SEQUENCE</scope>
</reference>
<dbReference type="Proteomes" id="UP001056634">
    <property type="component" value="Segment"/>
</dbReference>